<dbReference type="FunFam" id="3.10.580.10:FF:000015">
    <property type="entry name" value="DUF21 domain-containing protein"/>
    <property type="match status" value="1"/>
</dbReference>
<evidence type="ECO:0000256" key="2">
    <source>
        <dbReference type="ARBA" id="ARBA00022692"/>
    </source>
</evidence>
<dbReference type="GO" id="GO:0005737">
    <property type="term" value="C:cytoplasm"/>
    <property type="evidence" value="ECO:0007669"/>
    <property type="project" value="TreeGrafter"/>
</dbReference>
<dbReference type="PANTHER" id="PTHR12064">
    <property type="entry name" value="METAL TRANSPORTER CNNM"/>
    <property type="match status" value="1"/>
</dbReference>
<comment type="subcellular location">
    <subcellularLocation>
        <location evidence="1">Membrane</location>
        <topology evidence="1">Multi-pass membrane protein</topology>
    </subcellularLocation>
</comment>
<protein>
    <recommendedName>
        <fullName evidence="11">CNNM transmembrane domain-containing protein</fullName>
    </recommendedName>
</protein>
<reference evidence="12" key="1">
    <citation type="journal article" date="2021" name="J. Hered.">
        <title>Genome Assembly of Salicaceae Populus deltoides (Eastern Cottonwood) I-69 Based on Nanopore Sequencing and Hi-C Technologies.</title>
        <authorList>
            <person name="Bai S."/>
            <person name="Wu H."/>
            <person name="Zhang J."/>
            <person name="Pan Z."/>
            <person name="Zhao W."/>
            <person name="Li Z."/>
            <person name="Tong C."/>
        </authorList>
    </citation>
    <scope>NUCLEOTIDE SEQUENCE</scope>
    <source>
        <tissue evidence="12">Leaf</tissue>
    </source>
</reference>
<dbReference type="Pfam" id="PF01595">
    <property type="entry name" value="CNNM"/>
    <property type="match status" value="1"/>
</dbReference>
<feature type="region of interest" description="Disordered" evidence="9">
    <location>
        <begin position="511"/>
        <end position="536"/>
    </location>
</feature>
<evidence type="ECO:0000256" key="7">
    <source>
        <dbReference type="ARBA" id="ARBA00023180"/>
    </source>
</evidence>
<dbReference type="InterPro" id="IPR045095">
    <property type="entry name" value="ACDP"/>
</dbReference>
<evidence type="ECO:0000256" key="5">
    <source>
        <dbReference type="ARBA" id="ARBA00023122"/>
    </source>
</evidence>
<evidence type="ECO:0000313" key="13">
    <source>
        <dbReference type="Proteomes" id="UP000807159"/>
    </source>
</evidence>
<dbReference type="InterPro" id="IPR044751">
    <property type="entry name" value="Ion_transp-like_CBS"/>
</dbReference>
<dbReference type="CDD" id="cd04590">
    <property type="entry name" value="CBS_pair_CorC_HlyC_assoc"/>
    <property type="match status" value="1"/>
</dbReference>
<keyword evidence="7" id="KW-0325">Glycoprotein</keyword>
<keyword evidence="13" id="KW-1185">Reference proteome</keyword>
<evidence type="ECO:0000256" key="10">
    <source>
        <dbReference type="SAM" id="Phobius"/>
    </source>
</evidence>
<dbReference type="GO" id="GO:0010960">
    <property type="term" value="P:magnesium ion homeostasis"/>
    <property type="evidence" value="ECO:0007669"/>
    <property type="project" value="InterPro"/>
</dbReference>
<comment type="caution">
    <text evidence="12">The sequence shown here is derived from an EMBL/GenBank/DDBJ whole genome shotgun (WGS) entry which is preliminary data.</text>
</comment>
<dbReference type="PANTHER" id="PTHR12064:SF36">
    <property type="entry name" value="DOMAIN-CONTAINING PROTEIN, PUTATIVE, EXPRESSED-RELATED"/>
    <property type="match status" value="1"/>
</dbReference>
<dbReference type="InterPro" id="IPR002550">
    <property type="entry name" value="CNNM"/>
</dbReference>
<evidence type="ECO:0000256" key="9">
    <source>
        <dbReference type="SAM" id="MobiDB-lite"/>
    </source>
</evidence>
<dbReference type="Gene3D" id="3.10.580.10">
    <property type="entry name" value="CBS-domain"/>
    <property type="match status" value="2"/>
</dbReference>
<dbReference type="SUPFAM" id="SSF54631">
    <property type="entry name" value="CBS-domain pair"/>
    <property type="match status" value="1"/>
</dbReference>
<dbReference type="InterPro" id="IPR046342">
    <property type="entry name" value="CBS_dom_sf"/>
</dbReference>
<gene>
    <name evidence="12" type="ORF">H0E87_027612</name>
</gene>
<dbReference type="GO" id="GO:0030026">
    <property type="term" value="P:intracellular manganese ion homeostasis"/>
    <property type="evidence" value="ECO:0007669"/>
    <property type="project" value="TreeGrafter"/>
</dbReference>
<evidence type="ECO:0000256" key="6">
    <source>
        <dbReference type="ARBA" id="ARBA00023136"/>
    </source>
</evidence>
<name>A0A8T2WS20_POPDE</name>
<evidence type="ECO:0000256" key="4">
    <source>
        <dbReference type="ARBA" id="ARBA00022989"/>
    </source>
</evidence>
<evidence type="ECO:0000259" key="11">
    <source>
        <dbReference type="PROSITE" id="PS51846"/>
    </source>
</evidence>
<dbReference type="EMBL" id="JACEGQ020000017">
    <property type="protein sequence ID" value="KAH8482933.1"/>
    <property type="molecule type" value="Genomic_DNA"/>
</dbReference>
<evidence type="ECO:0000256" key="1">
    <source>
        <dbReference type="ARBA" id="ARBA00004141"/>
    </source>
</evidence>
<dbReference type="AlphaFoldDB" id="A0A8T2WS20"/>
<evidence type="ECO:0000256" key="3">
    <source>
        <dbReference type="ARBA" id="ARBA00022737"/>
    </source>
</evidence>
<feature type="transmembrane region" description="Helical" evidence="10">
    <location>
        <begin position="128"/>
        <end position="148"/>
    </location>
</feature>
<evidence type="ECO:0000256" key="8">
    <source>
        <dbReference type="PROSITE-ProRule" id="PRU01193"/>
    </source>
</evidence>
<feature type="transmembrane region" description="Helical" evidence="10">
    <location>
        <begin position="98"/>
        <end position="116"/>
    </location>
</feature>
<dbReference type="PROSITE" id="PS51846">
    <property type="entry name" value="CNNM"/>
    <property type="match status" value="1"/>
</dbReference>
<keyword evidence="3" id="KW-0677">Repeat</keyword>
<dbReference type="Proteomes" id="UP000807159">
    <property type="component" value="Chromosome 17"/>
</dbReference>
<evidence type="ECO:0000313" key="12">
    <source>
        <dbReference type="EMBL" id="KAH8482933.1"/>
    </source>
</evidence>
<feature type="transmembrane region" description="Helical" evidence="10">
    <location>
        <begin position="13"/>
        <end position="40"/>
    </location>
</feature>
<accession>A0A8T2WS20</accession>
<feature type="domain" description="CNNM transmembrane" evidence="11">
    <location>
        <begin position="9"/>
        <end position="192"/>
    </location>
</feature>
<keyword evidence="4 8" id="KW-1133">Transmembrane helix</keyword>
<keyword evidence="6 8" id="KW-0472">Membrane</keyword>
<proteinExistence type="predicted"/>
<keyword evidence="5" id="KW-0129">CBS domain</keyword>
<dbReference type="GO" id="GO:0016020">
    <property type="term" value="C:membrane"/>
    <property type="evidence" value="ECO:0007669"/>
    <property type="project" value="UniProtKB-SubCell"/>
</dbReference>
<organism evidence="12 13">
    <name type="scientific">Populus deltoides</name>
    <name type="common">Eastern poplar</name>
    <name type="synonym">Eastern cottonwood</name>
    <dbReference type="NCBI Taxonomy" id="3696"/>
    <lineage>
        <taxon>Eukaryota</taxon>
        <taxon>Viridiplantae</taxon>
        <taxon>Streptophyta</taxon>
        <taxon>Embryophyta</taxon>
        <taxon>Tracheophyta</taxon>
        <taxon>Spermatophyta</taxon>
        <taxon>Magnoliopsida</taxon>
        <taxon>eudicotyledons</taxon>
        <taxon>Gunneridae</taxon>
        <taxon>Pentapetalae</taxon>
        <taxon>rosids</taxon>
        <taxon>fabids</taxon>
        <taxon>Malpighiales</taxon>
        <taxon>Salicaceae</taxon>
        <taxon>Saliceae</taxon>
        <taxon>Populus</taxon>
    </lineage>
</organism>
<feature type="non-terminal residue" evidence="12">
    <location>
        <position position="1"/>
    </location>
</feature>
<keyword evidence="2 8" id="KW-0812">Transmembrane</keyword>
<sequence length="536" mass="59243">MAANDVPCCEPMFWTYLIICMALVSFAGLMSGLTLGLMSLSVVDLEVLIKAGQPQERKNAEKILPIVKNQHLLLCTLLIGNALAMEALPIFLDALLPAWGAILISVTLILTFGEIIPQAVCSRYGLSIGAKLSIVVRFIVVVLFPLAYPISKLLDWILGEKHSALLRRAELKTLVDMHGNEAGKGGELTHDETTIITGALDLTQKTAKDAMTPISETFSLDINCKLDEKTMGLIIRKGHSRVPIYTGNPTNIIGLILVKNLIRCRPEDETPIRDLTIRRIPRVPDLLPLYDIMNQFQKGHSHMAVVIKSKKDANETAQKQTPTLPCWGKRVELHGLSHIFYDLEAKTYLSKFMVVVSGSYQLGQKDQFIIPVNSPSVYSSGTDIESPKPNDFRNLRDNLHPKLQNQEHQHGNLSHEELEFLSASDEEVIGVITLEDVMEELIQEEILDETDEYVDVHNKITINMIPPRRSPGAGTASPVSPYHQSPVSPILLSPIPPYAFSPFIRPTLYASPPAKSVPNSPAHLTGSPHYSPSSNK</sequence>